<evidence type="ECO:0000256" key="1">
    <source>
        <dbReference type="ARBA" id="ARBA00022723"/>
    </source>
</evidence>
<gene>
    <name evidence="6" type="ORF">SSX86_020909</name>
</gene>
<dbReference type="AlphaFoldDB" id="A0AAP0CNS3"/>
<protein>
    <recommendedName>
        <fullName evidence="5">RING-type domain-containing protein</fullName>
    </recommendedName>
</protein>
<dbReference type="Pfam" id="PF13920">
    <property type="entry name" value="zf-C3HC4_3"/>
    <property type="match status" value="1"/>
</dbReference>
<dbReference type="GO" id="GO:0061630">
    <property type="term" value="F:ubiquitin protein ligase activity"/>
    <property type="evidence" value="ECO:0007669"/>
    <property type="project" value="TreeGrafter"/>
</dbReference>
<dbReference type="PANTHER" id="PTHR15315:SF35">
    <property type="entry name" value="F21J9.10"/>
    <property type="match status" value="1"/>
</dbReference>
<organism evidence="6 7">
    <name type="scientific">Deinandra increscens subsp. villosa</name>
    <dbReference type="NCBI Taxonomy" id="3103831"/>
    <lineage>
        <taxon>Eukaryota</taxon>
        <taxon>Viridiplantae</taxon>
        <taxon>Streptophyta</taxon>
        <taxon>Embryophyta</taxon>
        <taxon>Tracheophyta</taxon>
        <taxon>Spermatophyta</taxon>
        <taxon>Magnoliopsida</taxon>
        <taxon>eudicotyledons</taxon>
        <taxon>Gunneridae</taxon>
        <taxon>Pentapetalae</taxon>
        <taxon>asterids</taxon>
        <taxon>campanulids</taxon>
        <taxon>Asterales</taxon>
        <taxon>Asteraceae</taxon>
        <taxon>Asteroideae</taxon>
        <taxon>Heliantheae alliance</taxon>
        <taxon>Madieae</taxon>
        <taxon>Madiinae</taxon>
        <taxon>Deinandra</taxon>
    </lineage>
</organism>
<dbReference type="InterPro" id="IPR017907">
    <property type="entry name" value="Znf_RING_CS"/>
</dbReference>
<dbReference type="Gene3D" id="3.30.40.10">
    <property type="entry name" value="Zinc/RING finger domain, C3HC4 (zinc finger)"/>
    <property type="match status" value="1"/>
</dbReference>
<sequence>MNQNNNTDFISDPFVFKFRIFLKKLQRMDMDMMYFPLGRSSYEDSLKVIEADIQHANALAAAIPRAKDGARFQMKLVHDQLTPLIMFLLQWIDSSCTCLLPRYLNLFNIIIYKVYTDGRPKISRHGRKATVSDFYAIILPSLRRLHYDLVERDNGPGLEISGLKKLGKDKKFTNIDLEREDECGICLEPCTKIVLPNCCHAMCINCYRDWNSRSASCPFCRGNIKRVQSRDLWVLTCDDEVIDADLVSKEDLVCFYLYINNLPKDSPDAIFFMFYEYLI</sequence>
<keyword evidence="1" id="KW-0479">Metal-binding</keyword>
<dbReference type="GO" id="GO:0008270">
    <property type="term" value="F:zinc ion binding"/>
    <property type="evidence" value="ECO:0007669"/>
    <property type="project" value="UniProtKB-KW"/>
</dbReference>
<dbReference type="FunFam" id="3.30.40.10:FF:000660">
    <property type="entry name" value="RING/U-box superfamily protein"/>
    <property type="match status" value="1"/>
</dbReference>
<dbReference type="Proteomes" id="UP001408789">
    <property type="component" value="Unassembled WGS sequence"/>
</dbReference>
<keyword evidence="2 4" id="KW-0863">Zinc-finger</keyword>
<dbReference type="SUPFAM" id="SSF57850">
    <property type="entry name" value="RING/U-box"/>
    <property type="match status" value="1"/>
</dbReference>
<keyword evidence="7" id="KW-1185">Reference proteome</keyword>
<comment type="caution">
    <text evidence="6">The sequence shown here is derived from an EMBL/GenBank/DDBJ whole genome shotgun (WGS) entry which is preliminary data.</text>
</comment>
<evidence type="ECO:0000313" key="7">
    <source>
        <dbReference type="Proteomes" id="UP001408789"/>
    </source>
</evidence>
<evidence type="ECO:0000256" key="2">
    <source>
        <dbReference type="ARBA" id="ARBA00022771"/>
    </source>
</evidence>
<dbReference type="PANTHER" id="PTHR15315">
    <property type="entry name" value="RING FINGER PROTEIN 41, 151"/>
    <property type="match status" value="1"/>
</dbReference>
<dbReference type="PROSITE" id="PS50089">
    <property type="entry name" value="ZF_RING_2"/>
    <property type="match status" value="1"/>
</dbReference>
<dbReference type="InterPro" id="IPR001841">
    <property type="entry name" value="Znf_RING"/>
</dbReference>
<evidence type="ECO:0000259" key="5">
    <source>
        <dbReference type="PROSITE" id="PS50089"/>
    </source>
</evidence>
<dbReference type="InterPro" id="IPR013083">
    <property type="entry name" value="Znf_RING/FYVE/PHD"/>
</dbReference>
<evidence type="ECO:0000256" key="4">
    <source>
        <dbReference type="PROSITE-ProRule" id="PRU00175"/>
    </source>
</evidence>
<accession>A0AAP0CNS3</accession>
<reference evidence="6 7" key="1">
    <citation type="submission" date="2024-04" db="EMBL/GenBank/DDBJ databases">
        <title>The reference genome of an endangered Asteraceae, Deinandra increscens subsp. villosa, native to the Central Coast of California.</title>
        <authorList>
            <person name="Guilliams M."/>
            <person name="Hasenstab-Lehman K."/>
            <person name="Meyer R."/>
            <person name="Mcevoy S."/>
        </authorList>
    </citation>
    <scope>NUCLEOTIDE SEQUENCE [LARGE SCALE GENOMIC DNA]</scope>
    <source>
        <tissue evidence="6">Leaf</tissue>
    </source>
</reference>
<dbReference type="GO" id="GO:0016567">
    <property type="term" value="P:protein ubiquitination"/>
    <property type="evidence" value="ECO:0007669"/>
    <property type="project" value="TreeGrafter"/>
</dbReference>
<evidence type="ECO:0000256" key="3">
    <source>
        <dbReference type="ARBA" id="ARBA00022833"/>
    </source>
</evidence>
<keyword evidence="3" id="KW-0862">Zinc</keyword>
<feature type="domain" description="RING-type" evidence="5">
    <location>
        <begin position="183"/>
        <end position="221"/>
    </location>
</feature>
<proteinExistence type="predicted"/>
<dbReference type="PROSITE" id="PS00518">
    <property type="entry name" value="ZF_RING_1"/>
    <property type="match status" value="1"/>
</dbReference>
<dbReference type="SMART" id="SM00184">
    <property type="entry name" value="RING"/>
    <property type="match status" value="1"/>
</dbReference>
<evidence type="ECO:0000313" key="6">
    <source>
        <dbReference type="EMBL" id="KAK9060205.1"/>
    </source>
</evidence>
<name>A0AAP0CNS3_9ASTR</name>
<dbReference type="EMBL" id="JBCNJP010000020">
    <property type="protein sequence ID" value="KAK9060205.1"/>
    <property type="molecule type" value="Genomic_DNA"/>
</dbReference>